<dbReference type="RefSeq" id="WP_310281116.1">
    <property type="nucleotide sequence ID" value="NZ_JAVDWQ010000006.1"/>
</dbReference>
<proteinExistence type="predicted"/>
<keyword evidence="1" id="KW-0472">Membrane</keyword>
<feature type="transmembrane region" description="Helical" evidence="1">
    <location>
        <begin position="12"/>
        <end position="28"/>
    </location>
</feature>
<evidence type="ECO:0000313" key="2">
    <source>
        <dbReference type="EMBL" id="MDR7210249.1"/>
    </source>
</evidence>
<gene>
    <name evidence="2" type="ORF">J2W48_002189</name>
</gene>
<name>A0ABU1Y7Q9_9FLAO</name>
<feature type="transmembrane region" description="Helical" evidence="1">
    <location>
        <begin position="34"/>
        <end position="54"/>
    </location>
</feature>
<comment type="caution">
    <text evidence="2">The sequence shown here is derived from an EMBL/GenBank/DDBJ whole genome shotgun (WGS) entry which is preliminary data.</text>
</comment>
<protein>
    <submittedName>
        <fullName evidence="2">VanZ family protein</fullName>
    </submittedName>
</protein>
<evidence type="ECO:0000256" key="1">
    <source>
        <dbReference type="SAM" id="Phobius"/>
    </source>
</evidence>
<dbReference type="EMBL" id="JAVDWQ010000006">
    <property type="protein sequence ID" value="MDR7210249.1"/>
    <property type="molecule type" value="Genomic_DNA"/>
</dbReference>
<sequence>MKQILFTNWHTMRWLRLGLALFLFFQAYTTHEWFFIAFGVFFLAQAIFNLGCGANGCQVSYTKKDKDE</sequence>
<evidence type="ECO:0000313" key="3">
    <source>
        <dbReference type="Proteomes" id="UP001269081"/>
    </source>
</evidence>
<dbReference type="Proteomes" id="UP001269081">
    <property type="component" value="Unassembled WGS sequence"/>
</dbReference>
<organism evidence="2 3">
    <name type="scientific">Flavobacterium piscis</name>
    <dbReference type="NCBI Taxonomy" id="1114874"/>
    <lineage>
        <taxon>Bacteria</taxon>
        <taxon>Pseudomonadati</taxon>
        <taxon>Bacteroidota</taxon>
        <taxon>Flavobacteriia</taxon>
        <taxon>Flavobacteriales</taxon>
        <taxon>Flavobacteriaceae</taxon>
        <taxon>Flavobacterium</taxon>
    </lineage>
</organism>
<keyword evidence="1" id="KW-1133">Transmembrane helix</keyword>
<keyword evidence="1" id="KW-0812">Transmembrane</keyword>
<keyword evidence="3" id="KW-1185">Reference proteome</keyword>
<reference evidence="2 3" key="1">
    <citation type="submission" date="2023-07" db="EMBL/GenBank/DDBJ databases">
        <title>Sorghum-associated microbial communities from plants grown in Nebraska, USA.</title>
        <authorList>
            <person name="Schachtman D."/>
        </authorList>
    </citation>
    <scope>NUCLEOTIDE SEQUENCE [LARGE SCALE GENOMIC DNA]</scope>
    <source>
        <strain evidence="2 3">4129</strain>
    </source>
</reference>
<accession>A0ABU1Y7Q9</accession>